<name>A0AB34GA17_ESCRO</name>
<dbReference type="AlphaFoldDB" id="A0AB34GA17"/>
<protein>
    <submittedName>
        <fullName evidence="1">Uncharacterized protein</fullName>
    </submittedName>
</protein>
<dbReference type="InterPro" id="IPR036420">
    <property type="entry name" value="BRCT_dom_sf"/>
</dbReference>
<keyword evidence="2" id="KW-1185">Reference proteome</keyword>
<evidence type="ECO:0000313" key="2">
    <source>
        <dbReference type="Proteomes" id="UP001159641"/>
    </source>
</evidence>
<accession>A0AB34GA17</accession>
<dbReference type="Proteomes" id="UP001159641">
    <property type="component" value="Unassembled WGS sequence"/>
</dbReference>
<gene>
    <name evidence="1" type="ORF">J1605_016144</name>
</gene>
<comment type="caution">
    <text evidence="1">The sequence shown here is derived from an EMBL/GenBank/DDBJ whole genome shotgun (WGS) entry which is preliminary data.</text>
</comment>
<sequence>MPNRLSSSASLASLHHYDYGHWYVLISSKTEKANLAELRVPHTGNSLPGEFHSEGCVPPLPHTAHNYLRKLTRKLCRQERLSSAGQSRGALFARQPATFITPASGPPRAKLGQLVVLCGVRGTHIPHQASVFVGPVPGRKKATVTYLSERWMLGGNPRTGRPCQVWCECDVCVWRRFRYVVQNAPLEPAGEEVVPDEPRFLGGWRLTPATRGFACYPSSGGCRGAGEADSGSECDVVEHGGVNLGLHWVWMKVLCVLESSALGMVKCSPVTSVPLPCLHWVLPSLVVLTHSAQGLGLREPPAAAVKETPINPRLLLTARPVVLGRSSEARGGRGKDALLYRHVCRLWVLWFSREESSFVRLSDA</sequence>
<evidence type="ECO:0000313" key="1">
    <source>
        <dbReference type="EMBL" id="KAJ8775746.1"/>
    </source>
</evidence>
<organism evidence="1 2">
    <name type="scientific">Eschrichtius robustus</name>
    <name type="common">California gray whale</name>
    <name type="synonym">Eschrichtius gibbosus</name>
    <dbReference type="NCBI Taxonomy" id="9764"/>
    <lineage>
        <taxon>Eukaryota</taxon>
        <taxon>Metazoa</taxon>
        <taxon>Chordata</taxon>
        <taxon>Craniata</taxon>
        <taxon>Vertebrata</taxon>
        <taxon>Euteleostomi</taxon>
        <taxon>Mammalia</taxon>
        <taxon>Eutheria</taxon>
        <taxon>Laurasiatheria</taxon>
        <taxon>Artiodactyla</taxon>
        <taxon>Whippomorpha</taxon>
        <taxon>Cetacea</taxon>
        <taxon>Mysticeti</taxon>
        <taxon>Eschrichtiidae</taxon>
        <taxon>Eschrichtius</taxon>
    </lineage>
</organism>
<dbReference type="EMBL" id="JAIQCJ010002574">
    <property type="protein sequence ID" value="KAJ8775746.1"/>
    <property type="molecule type" value="Genomic_DNA"/>
</dbReference>
<reference evidence="1 2" key="1">
    <citation type="submission" date="2022-11" db="EMBL/GenBank/DDBJ databases">
        <title>Whole genome sequence of Eschrichtius robustus ER-17-0199.</title>
        <authorList>
            <person name="Bruniche-Olsen A."/>
            <person name="Black A.N."/>
            <person name="Fields C.J."/>
            <person name="Walden K."/>
            <person name="Dewoody J.A."/>
        </authorList>
    </citation>
    <scope>NUCLEOTIDE SEQUENCE [LARGE SCALE GENOMIC DNA]</scope>
    <source>
        <strain evidence="1">ER-17-0199</strain>
        <tissue evidence="1">Blubber</tissue>
    </source>
</reference>
<dbReference type="Gene3D" id="3.40.50.10190">
    <property type="entry name" value="BRCT domain"/>
    <property type="match status" value="1"/>
</dbReference>
<proteinExistence type="predicted"/>